<sequence>MSKFKCLICGMTINLESYGLNSNTFIKRNQKDNIINCPFCGVGKIYLGDEKDIYEVDNSNLDTKTLKVLDNAMKFEVFNGEFYEEASKLAKDKAVRELFKDLKNIEFMHARIHKRLGGFENLPKLHKPDYTRHNTDKLLLEEAQKREEHAIAFYKKNSEIVCSDIIRDIFQALSDVEKQHEIITSSHPMKR</sequence>
<protein>
    <submittedName>
        <fullName evidence="2">Rubrerythrin</fullName>
    </submittedName>
</protein>
<reference evidence="3" key="1">
    <citation type="submission" date="2015-07" db="EMBL/GenBank/DDBJ databases">
        <title>Draft genome sequence of the purine-degrading Gottschalkia purinilyticum DSM 1384 (formerly Clostridium purinilyticum).</title>
        <authorList>
            <person name="Poehlein A."/>
            <person name="Schiel-Bengelsdorf B."/>
            <person name="Bengelsdorf F.R."/>
            <person name="Daniel R."/>
            <person name="Duerre P."/>
        </authorList>
    </citation>
    <scope>NUCLEOTIDE SEQUENCE [LARGE SCALE GENOMIC DNA]</scope>
    <source>
        <strain evidence="3">DSM 1384</strain>
    </source>
</reference>
<gene>
    <name evidence="2" type="ORF">CLPU_11c00810</name>
</gene>
<evidence type="ECO:0000259" key="1">
    <source>
        <dbReference type="Pfam" id="PF02915"/>
    </source>
</evidence>
<dbReference type="GO" id="GO:0016491">
    <property type="term" value="F:oxidoreductase activity"/>
    <property type="evidence" value="ECO:0007669"/>
    <property type="project" value="InterPro"/>
</dbReference>
<name>A0A0L0W8X6_GOTPU</name>
<feature type="domain" description="Rubrerythrin diiron-binding" evidence="1">
    <location>
        <begin position="67"/>
        <end position="181"/>
    </location>
</feature>
<dbReference type="InterPro" id="IPR003251">
    <property type="entry name" value="Rr_diiron-bd_dom"/>
</dbReference>
<accession>A0A0L0W8X6</accession>
<evidence type="ECO:0000313" key="3">
    <source>
        <dbReference type="Proteomes" id="UP000037267"/>
    </source>
</evidence>
<dbReference type="Pfam" id="PF02915">
    <property type="entry name" value="Rubrerythrin"/>
    <property type="match status" value="1"/>
</dbReference>
<dbReference type="RefSeq" id="WP_050355820.1">
    <property type="nucleotide sequence ID" value="NZ_LGSS01000011.1"/>
</dbReference>
<dbReference type="Proteomes" id="UP000037267">
    <property type="component" value="Unassembled WGS sequence"/>
</dbReference>
<dbReference type="EMBL" id="LGSS01000011">
    <property type="protein sequence ID" value="KNF07912.1"/>
    <property type="molecule type" value="Genomic_DNA"/>
</dbReference>
<organism evidence="2 3">
    <name type="scientific">Gottschalkia purinilytica</name>
    <name type="common">Clostridium purinilyticum</name>
    <dbReference type="NCBI Taxonomy" id="1503"/>
    <lineage>
        <taxon>Bacteria</taxon>
        <taxon>Bacillati</taxon>
        <taxon>Bacillota</taxon>
        <taxon>Tissierellia</taxon>
        <taxon>Tissierellales</taxon>
        <taxon>Gottschalkiaceae</taxon>
        <taxon>Gottschalkia</taxon>
    </lineage>
</organism>
<dbReference type="InterPro" id="IPR012347">
    <property type="entry name" value="Ferritin-like"/>
</dbReference>
<proteinExistence type="predicted"/>
<dbReference type="InterPro" id="IPR009078">
    <property type="entry name" value="Ferritin-like_SF"/>
</dbReference>
<dbReference type="OrthoDB" id="1926194at2"/>
<dbReference type="SUPFAM" id="SSF47240">
    <property type="entry name" value="Ferritin-like"/>
    <property type="match status" value="1"/>
</dbReference>
<dbReference type="GO" id="GO:0046872">
    <property type="term" value="F:metal ion binding"/>
    <property type="evidence" value="ECO:0007669"/>
    <property type="project" value="InterPro"/>
</dbReference>
<dbReference type="STRING" id="1503.CLPU_11c00810"/>
<dbReference type="AlphaFoldDB" id="A0A0L0W8X6"/>
<dbReference type="Gene3D" id="1.20.1260.10">
    <property type="match status" value="2"/>
</dbReference>
<evidence type="ECO:0000313" key="2">
    <source>
        <dbReference type="EMBL" id="KNF07912.1"/>
    </source>
</evidence>
<comment type="caution">
    <text evidence="2">The sequence shown here is derived from an EMBL/GenBank/DDBJ whole genome shotgun (WGS) entry which is preliminary data.</text>
</comment>
<keyword evidence="3" id="KW-1185">Reference proteome</keyword>